<feature type="transmembrane region" description="Helical" evidence="1">
    <location>
        <begin position="419"/>
        <end position="441"/>
    </location>
</feature>
<evidence type="ECO:0000313" key="3">
    <source>
        <dbReference type="Proteomes" id="UP000243579"/>
    </source>
</evidence>
<feature type="transmembrane region" description="Helical" evidence="1">
    <location>
        <begin position="117"/>
        <end position="137"/>
    </location>
</feature>
<dbReference type="AlphaFoldDB" id="A0A1V9ZJA1"/>
<keyword evidence="1" id="KW-0812">Transmembrane</keyword>
<feature type="transmembrane region" description="Helical" evidence="1">
    <location>
        <begin position="174"/>
        <end position="193"/>
    </location>
</feature>
<dbReference type="PANTHER" id="PTHR11360">
    <property type="entry name" value="MONOCARBOXYLATE TRANSPORTER"/>
    <property type="match status" value="1"/>
</dbReference>
<keyword evidence="1" id="KW-0472">Membrane</keyword>
<gene>
    <name evidence="2" type="ORF">ACHHYP_09262</name>
</gene>
<feature type="transmembrane region" description="Helical" evidence="1">
    <location>
        <begin position="310"/>
        <end position="331"/>
    </location>
</feature>
<reference evidence="2 3" key="1">
    <citation type="journal article" date="2014" name="Genome Biol. Evol.">
        <title>The secreted proteins of Achlya hypogyna and Thraustotheca clavata identify the ancestral oomycete secretome and reveal gene acquisitions by horizontal gene transfer.</title>
        <authorList>
            <person name="Misner I."/>
            <person name="Blouin N."/>
            <person name="Leonard G."/>
            <person name="Richards T.A."/>
            <person name="Lane C.E."/>
        </authorList>
    </citation>
    <scope>NUCLEOTIDE SEQUENCE [LARGE SCALE GENOMIC DNA]</scope>
    <source>
        <strain evidence="2 3">ATCC 48635</strain>
    </source>
</reference>
<evidence type="ECO:0000256" key="1">
    <source>
        <dbReference type="SAM" id="Phobius"/>
    </source>
</evidence>
<feature type="transmembrane region" description="Helical" evidence="1">
    <location>
        <begin position="50"/>
        <end position="71"/>
    </location>
</feature>
<keyword evidence="1" id="KW-1133">Transmembrane helix</keyword>
<dbReference type="EMBL" id="JNBR01000091">
    <property type="protein sequence ID" value="OQR98037.1"/>
    <property type="molecule type" value="Genomic_DNA"/>
</dbReference>
<feature type="transmembrane region" description="Helical" evidence="1">
    <location>
        <begin position="453"/>
        <end position="473"/>
    </location>
</feature>
<keyword evidence="3" id="KW-1185">Reference proteome</keyword>
<dbReference type="Proteomes" id="UP000243579">
    <property type="component" value="Unassembled WGS sequence"/>
</dbReference>
<organism evidence="2 3">
    <name type="scientific">Achlya hypogyna</name>
    <name type="common">Oomycete</name>
    <name type="synonym">Protoachlya hypogyna</name>
    <dbReference type="NCBI Taxonomy" id="1202772"/>
    <lineage>
        <taxon>Eukaryota</taxon>
        <taxon>Sar</taxon>
        <taxon>Stramenopiles</taxon>
        <taxon>Oomycota</taxon>
        <taxon>Saprolegniomycetes</taxon>
        <taxon>Saprolegniales</taxon>
        <taxon>Achlyaceae</taxon>
        <taxon>Achlya</taxon>
    </lineage>
</organism>
<dbReference type="PANTHER" id="PTHR11360:SF317">
    <property type="entry name" value="MAJOR FACILITATOR SUPERFAMILY (MFS) PROFILE DOMAIN-CONTAINING PROTEIN-RELATED"/>
    <property type="match status" value="1"/>
</dbReference>
<dbReference type="Gene3D" id="1.20.1250.20">
    <property type="entry name" value="MFS general substrate transporter like domains"/>
    <property type="match status" value="1"/>
</dbReference>
<protein>
    <submittedName>
        <fullName evidence="2">Major Facilitator Superfamily (MFS)</fullName>
    </submittedName>
</protein>
<sequence length="569" mass="62205">MVRCFSGYWTIIVPPKTLEETIAEAYLFVWRRWRGGYGHSPWAAFRRWHLFVAVFCVQAVCGSMWSVTSALSQPLEVHFYGSPNTNKVVNVLYTACTAMGIAAAFAGPALERRGPRWGMTAGTSSISLGYAIIQIAVATTSQGLLYTGAVAAGGGFGLLMLVSTCTAQKWCPDLRGVVTGISCFSWGIGSAVFDSFFRTLVALPSLGLSVVFTIFLASILPVLVLCSLVLRTPPPSFQVHGKNMHSIPVASAPSAAKVQDEFLNVGMTLVNYDIVRRSSGSNDLEGTDRRYFEQVQALTLVQCIASTDFLCLYVAFGATATAGLVYIELHISSDDAGNLRFWYPALSAEAAQSYQVTCLWINWASRLAYPMLSDLLIRVLYANPAFARKLFLWALILAQAIALLVSLRGDAIASDVAVFVRTTYVLRVATGGGASLIICLLTDMYGVYNMGTMYGLIITSWSLGMVVVSESFSGDKDMFVTQIRALAAFAVAGSLLMVFVRTNSKDRFFRGYQLTVFDRVLVQLPWFSPTASVDGYHDVVLLSPDRSSIFMWSSEDEMDYRPNTRSLSV</sequence>
<feature type="transmembrane region" description="Helical" evidence="1">
    <location>
        <begin position="91"/>
        <end position="110"/>
    </location>
</feature>
<feature type="transmembrane region" description="Helical" evidence="1">
    <location>
        <begin position="479"/>
        <end position="500"/>
    </location>
</feature>
<feature type="transmembrane region" description="Helical" evidence="1">
    <location>
        <begin position="351"/>
        <end position="369"/>
    </location>
</feature>
<accession>A0A1V9ZJA1</accession>
<comment type="caution">
    <text evidence="2">The sequence shown here is derived from an EMBL/GenBank/DDBJ whole genome shotgun (WGS) entry which is preliminary data.</text>
</comment>
<feature type="transmembrane region" description="Helical" evidence="1">
    <location>
        <begin position="205"/>
        <end position="230"/>
    </location>
</feature>
<dbReference type="InterPro" id="IPR050327">
    <property type="entry name" value="Proton-linked_MCT"/>
</dbReference>
<dbReference type="OrthoDB" id="65189at2759"/>
<dbReference type="GO" id="GO:0022857">
    <property type="term" value="F:transmembrane transporter activity"/>
    <property type="evidence" value="ECO:0007669"/>
    <property type="project" value="InterPro"/>
</dbReference>
<proteinExistence type="predicted"/>
<name>A0A1V9ZJA1_ACHHY</name>
<evidence type="ECO:0000313" key="2">
    <source>
        <dbReference type="EMBL" id="OQR98037.1"/>
    </source>
</evidence>
<feature type="transmembrane region" description="Helical" evidence="1">
    <location>
        <begin position="143"/>
        <end position="162"/>
    </location>
</feature>
<dbReference type="InterPro" id="IPR011701">
    <property type="entry name" value="MFS"/>
</dbReference>
<dbReference type="SUPFAM" id="SSF103473">
    <property type="entry name" value="MFS general substrate transporter"/>
    <property type="match status" value="1"/>
</dbReference>
<dbReference type="Pfam" id="PF07690">
    <property type="entry name" value="MFS_1"/>
    <property type="match status" value="1"/>
</dbReference>
<dbReference type="InterPro" id="IPR036259">
    <property type="entry name" value="MFS_trans_sf"/>
</dbReference>
<feature type="transmembrane region" description="Helical" evidence="1">
    <location>
        <begin position="390"/>
        <end position="407"/>
    </location>
</feature>